<gene>
    <name evidence="9" type="ORF">SAMN04515656_10594</name>
</gene>
<evidence type="ECO:0000256" key="4">
    <source>
        <dbReference type="ARBA" id="ARBA00022475"/>
    </source>
</evidence>
<dbReference type="GO" id="GO:0005886">
    <property type="term" value="C:plasma membrane"/>
    <property type="evidence" value="ECO:0007669"/>
    <property type="project" value="UniProtKB-SubCell"/>
</dbReference>
<feature type="transmembrane region" description="Helical" evidence="8">
    <location>
        <begin position="417"/>
        <end position="440"/>
    </location>
</feature>
<evidence type="ECO:0000256" key="7">
    <source>
        <dbReference type="ARBA" id="ARBA00023136"/>
    </source>
</evidence>
<name>A0A1H3ZBA0_9FIRM</name>
<feature type="transmembrane region" description="Helical" evidence="8">
    <location>
        <begin position="256"/>
        <end position="277"/>
    </location>
</feature>
<keyword evidence="5 8" id="KW-0812">Transmembrane</keyword>
<dbReference type="STRING" id="81409.SAMN04515656_10594"/>
<dbReference type="Pfam" id="PF00860">
    <property type="entry name" value="Xan_ur_permease"/>
    <property type="match status" value="1"/>
</dbReference>
<organism evidence="9 10">
    <name type="scientific">Eubacterium aggregans</name>
    <dbReference type="NCBI Taxonomy" id="81409"/>
    <lineage>
        <taxon>Bacteria</taxon>
        <taxon>Bacillati</taxon>
        <taxon>Bacillota</taxon>
        <taxon>Clostridia</taxon>
        <taxon>Eubacteriales</taxon>
        <taxon>Eubacteriaceae</taxon>
        <taxon>Eubacterium</taxon>
    </lineage>
</organism>
<keyword evidence="10" id="KW-1185">Reference proteome</keyword>
<dbReference type="InterPro" id="IPR006042">
    <property type="entry name" value="Xan_ur_permease"/>
</dbReference>
<feature type="transmembrane region" description="Helical" evidence="8">
    <location>
        <begin position="145"/>
        <end position="166"/>
    </location>
</feature>
<dbReference type="NCBIfam" id="TIGR00801">
    <property type="entry name" value="ncs2"/>
    <property type="match status" value="1"/>
</dbReference>
<sequence>MENYQGMDGDIVSVTALGKAAVPAKSELAENLLAGLQHVLTMCPGAIAVPMILGNGMGLDHQTIAFLIAANFFAAALATLLQVVGVGKFVGSKLPIALGSAFAPLGPMIIIGQAHGLPAVFGGVIASGAILFVVCMGINRILKFFPPIVLGAFLTMVGVTLIPTAFENLAGGAGAVNFGSPINLVLGFGVLLLIVLLNQFGNTLLRSTALLIGLGTGTLLAIPFGLVDLSPVAGAALFDFNLPFHFGMPEFRLDAILIMTLFSVINMVQCIGVFAFLDNVRGTTTDEATITRGMRAQSLSQMMAGVFNSFPSAMFNENVSVVKLSGNDSRQSVAFAAVLLLILSLCPKLSTFITCIPTPVIGGAMVALFGTIAAAGVSILAKVDLSDNKNTLILGAGLAAGVGAHFTTDAFSGLPEVAAMLFSNGLFMVALVTVVLNVVFNWKTFWEREESPAPCKGGEGQLAE</sequence>
<evidence type="ECO:0000256" key="5">
    <source>
        <dbReference type="ARBA" id="ARBA00022692"/>
    </source>
</evidence>
<keyword evidence="3" id="KW-0813">Transport</keyword>
<keyword evidence="4" id="KW-1003">Cell membrane</keyword>
<evidence type="ECO:0000313" key="10">
    <source>
        <dbReference type="Proteomes" id="UP000199394"/>
    </source>
</evidence>
<dbReference type="RefSeq" id="WP_242911590.1">
    <property type="nucleotide sequence ID" value="NZ_FNRK01000005.1"/>
</dbReference>
<comment type="similarity">
    <text evidence="2">Belongs to the nucleobase:cation symporter-2 (NCS2) (TC 2.A.40) family.</text>
</comment>
<evidence type="ECO:0000256" key="8">
    <source>
        <dbReference type="SAM" id="Phobius"/>
    </source>
</evidence>
<keyword evidence="6 8" id="KW-1133">Transmembrane helix</keyword>
<feature type="transmembrane region" description="Helical" evidence="8">
    <location>
        <begin position="209"/>
        <end position="236"/>
    </location>
</feature>
<feature type="transmembrane region" description="Helical" evidence="8">
    <location>
        <begin position="32"/>
        <end position="52"/>
    </location>
</feature>
<evidence type="ECO:0000256" key="3">
    <source>
        <dbReference type="ARBA" id="ARBA00022448"/>
    </source>
</evidence>
<comment type="subcellular location">
    <subcellularLocation>
        <location evidence="1">Cell membrane</location>
        <topology evidence="1">Multi-pass membrane protein</topology>
    </subcellularLocation>
</comment>
<dbReference type="NCBIfam" id="NF037981">
    <property type="entry name" value="NCS2_1"/>
    <property type="match status" value="1"/>
</dbReference>
<reference evidence="9 10" key="1">
    <citation type="submission" date="2016-10" db="EMBL/GenBank/DDBJ databases">
        <authorList>
            <person name="de Groot N.N."/>
        </authorList>
    </citation>
    <scope>NUCLEOTIDE SEQUENCE [LARGE SCALE GENOMIC DNA]</scope>
    <source>
        <strain evidence="9 10">SR12</strain>
    </source>
</reference>
<dbReference type="PROSITE" id="PS01116">
    <property type="entry name" value="XANTH_URACIL_PERMASE"/>
    <property type="match status" value="1"/>
</dbReference>
<protein>
    <submittedName>
        <fullName evidence="9">Nucleobase:cation symporter-2, NCS2 family</fullName>
    </submittedName>
</protein>
<feature type="transmembrane region" description="Helical" evidence="8">
    <location>
        <begin position="178"/>
        <end position="197"/>
    </location>
</feature>
<dbReference type="Proteomes" id="UP000199394">
    <property type="component" value="Unassembled WGS sequence"/>
</dbReference>
<evidence type="ECO:0000313" key="9">
    <source>
        <dbReference type="EMBL" id="SEA21046.1"/>
    </source>
</evidence>
<dbReference type="GO" id="GO:0042907">
    <property type="term" value="F:xanthine transmembrane transporter activity"/>
    <property type="evidence" value="ECO:0007669"/>
    <property type="project" value="TreeGrafter"/>
</dbReference>
<feature type="transmembrane region" description="Helical" evidence="8">
    <location>
        <begin position="360"/>
        <end position="380"/>
    </location>
</feature>
<dbReference type="PANTHER" id="PTHR42810:SF4">
    <property type="entry name" value="URIC ACID TRANSPORTER UACT"/>
    <property type="match status" value="1"/>
</dbReference>
<evidence type="ECO:0000256" key="2">
    <source>
        <dbReference type="ARBA" id="ARBA00008821"/>
    </source>
</evidence>
<keyword evidence="7 8" id="KW-0472">Membrane</keyword>
<dbReference type="EMBL" id="FNRK01000005">
    <property type="protein sequence ID" value="SEA21046.1"/>
    <property type="molecule type" value="Genomic_DNA"/>
</dbReference>
<dbReference type="PANTHER" id="PTHR42810">
    <property type="entry name" value="PURINE PERMEASE C1399.01C-RELATED"/>
    <property type="match status" value="1"/>
</dbReference>
<feature type="transmembrane region" description="Helical" evidence="8">
    <location>
        <begin position="64"/>
        <end position="84"/>
    </location>
</feature>
<evidence type="ECO:0000256" key="1">
    <source>
        <dbReference type="ARBA" id="ARBA00004651"/>
    </source>
</evidence>
<dbReference type="InterPro" id="IPR006043">
    <property type="entry name" value="NCS2"/>
</dbReference>
<dbReference type="AlphaFoldDB" id="A0A1H3ZBA0"/>
<feature type="transmembrane region" description="Helical" evidence="8">
    <location>
        <begin position="96"/>
        <end position="114"/>
    </location>
</feature>
<feature type="transmembrane region" description="Helical" evidence="8">
    <location>
        <begin position="120"/>
        <end position="138"/>
    </location>
</feature>
<proteinExistence type="inferred from homology"/>
<accession>A0A1H3ZBA0</accession>
<feature type="transmembrane region" description="Helical" evidence="8">
    <location>
        <begin position="333"/>
        <end position="354"/>
    </location>
</feature>
<evidence type="ECO:0000256" key="6">
    <source>
        <dbReference type="ARBA" id="ARBA00022989"/>
    </source>
</evidence>
<feature type="transmembrane region" description="Helical" evidence="8">
    <location>
        <begin position="392"/>
        <end position="411"/>
    </location>
</feature>